<dbReference type="AlphaFoldDB" id="A0A0C1BVS7"/>
<dbReference type="PANTHER" id="PTHR42978:SF5">
    <property type="entry name" value="METALLO-BETA-LACTAMASE DOMAIN-CONTAINING PROTEIN"/>
    <property type="match status" value="1"/>
</dbReference>
<dbReference type="GO" id="GO:0046872">
    <property type="term" value="F:metal ion binding"/>
    <property type="evidence" value="ECO:0007669"/>
    <property type="project" value="UniProtKB-KW"/>
</dbReference>
<organism evidence="6 7">
    <name type="scientific">Aspergillus ustus</name>
    <dbReference type="NCBI Taxonomy" id="40382"/>
    <lineage>
        <taxon>Eukaryota</taxon>
        <taxon>Fungi</taxon>
        <taxon>Dikarya</taxon>
        <taxon>Ascomycota</taxon>
        <taxon>Pezizomycotina</taxon>
        <taxon>Eurotiomycetes</taxon>
        <taxon>Eurotiomycetidae</taxon>
        <taxon>Eurotiales</taxon>
        <taxon>Aspergillaceae</taxon>
        <taxon>Aspergillus</taxon>
        <taxon>Aspergillus subgen. Nidulantes</taxon>
    </lineage>
</organism>
<dbReference type="SUPFAM" id="SSF56281">
    <property type="entry name" value="Metallo-hydrolase/oxidoreductase"/>
    <property type="match status" value="1"/>
</dbReference>
<evidence type="ECO:0000313" key="7">
    <source>
        <dbReference type="Proteomes" id="UP000053475"/>
    </source>
</evidence>
<evidence type="ECO:0000313" key="6">
    <source>
        <dbReference type="EMBL" id="KIA75606.1"/>
    </source>
</evidence>
<keyword evidence="2" id="KW-0479">Metal-binding</keyword>
<dbReference type="Proteomes" id="UP000053475">
    <property type="component" value="Unassembled WGS sequence"/>
</dbReference>
<feature type="domain" description="Metallo-beta-lactamase" evidence="5">
    <location>
        <begin position="51"/>
        <end position="286"/>
    </location>
</feature>
<dbReference type="InterPro" id="IPR001279">
    <property type="entry name" value="Metallo-B-lactamas"/>
</dbReference>
<dbReference type="CDD" id="cd07730">
    <property type="entry name" value="metallo-hydrolase-like_MBL-fold"/>
    <property type="match status" value="1"/>
</dbReference>
<keyword evidence="4" id="KW-0862">Zinc</keyword>
<comment type="similarity">
    <text evidence="1">Belongs to the metallo-beta-lactamase superfamily.</text>
</comment>
<evidence type="ECO:0000256" key="4">
    <source>
        <dbReference type="ARBA" id="ARBA00022833"/>
    </source>
</evidence>
<keyword evidence="3" id="KW-0378">Hydrolase</keyword>
<evidence type="ECO:0000256" key="2">
    <source>
        <dbReference type="ARBA" id="ARBA00022723"/>
    </source>
</evidence>
<accession>A0A0C1BVS7</accession>
<evidence type="ECO:0000259" key="5">
    <source>
        <dbReference type="SMART" id="SM00849"/>
    </source>
</evidence>
<dbReference type="InterPro" id="IPR036866">
    <property type="entry name" value="RibonucZ/Hydroxyglut_hydro"/>
</dbReference>
<dbReference type="PANTHER" id="PTHR42978">
    <property type="entry name" value="QUORUM-QUENCHING LACTONASE YTNP-RELATED-RELATED"/>
    <property type="match status" value="1"/>
</dbReference>
<evidence type="ECO:0000256" key="1">
    <source>
        <dbReference type="ARBA" id="ARBA00007749"/>
    </source>
</evidence>
<dbReference type="Gene3D" id="3.60.15.10">
    <property type="entry name" value="Ribonuclease Z/Hydroxyacylglutathione hydrolase-like"/>
    <property type="match status" value="1"/>
</dbReference>
<dbReference type="SMART" id="SM00849">
    <property type="entry name" value="Lactamase_B"/>
    <property type="match status" value="1"/>
</dbReference>
<evidence type="ECO:0000256" key="3">
    <source>
        <dbReference type="ARBA" id="ARBA00022801"/>
    </source>
</evidence>
<reference evidence="6 7" key="1">
    <citation type="submission" date="2014-11" db="EMBL/GenBank/DDBJ databases">
        <title>Genomics derived discovery of secondary metabolites biosynthetic gene clusters in Aspergillus ustus.</title>
        <authorList>
            <person name="Pi B."/>
            <person name="Dai F."/>
            <person name="Song X."/>
            <person name="Zhu C."/>
            <person name="Li H."/>
            <person name="Yu D."/>
        </authorList>
    </citation>
    <scope>NUCLEOTIDE SEQUENCE [LARGE SCALE GENOMIC DNA]</scope>
    <source>
        <strain evidence="6 7">3.3904</strain>
    </source>
</reference>
<name>A0A0C1BVS7_ASPUT</name>
<proteinExistence type="inferred from homology"/>
<gene>
    <name evidence="6" type="ORF">HK57_00606</name>
</gene>
<comment type="caution">
    <text evidence="6">The sequence shown here is derived from an EMBL/GenBank/DDBJ whole genome shotgun (WGS) entry which is preliminary data.</text>
</comment>
<keyword evidence="7" id="KW-1185">Reference proteome</keyword>
<dbReference type="EMBL" id="JOMC01000069">
    <property type="protein sequence ID" value="KIA75606.1"/>
    <property type="molecule type" value="Genomic_DNA"/>
</dbReference>
<protein>
    <recommendedName>
        <fullName evidence="5">Metallo-beta-lactamase domain-containing protein</fullName>
    </recommendedName>
</protein>
<dbReference type="GO" id="GO:0016787">
    <property type="term" value="F:hydrolase activity"/>
    <property type="evidence" value="ECO:0007669"/>
    <property type="project" value="UniProtKB-KW"/>
</dbReference>
<dbReference type="InterPro" id="IPR051013">
    <property type="entry name" value="MBL_superfamily_lactonases"/>
</dbReference>
<sequence length="368" mass="40903">MSTALPPPELNISFSTSTVTVHVIDSTTTLLLNPSLFWTPEIPGLTGIEAPALSFLISNEAQGRHVLFDLGVRSDWENSAPATVDLINRTTRVTVEKGVAEILDDNYQRVRDGQDNTEKCAIRSADIESLIWSHHHFDHTGDPSTFPSHTSLVVGPGVKEVALGYPSNKTAAVLDSDVLNRDVREINFQNAYKIGRFNAVDYFGDGSFYLLDAPGHSVGHLCALARVTSAPDPDSFVFMGGDAAHHVGLLRPSIYLPIPEQLDPCPFYDSLSNCTREMVRRIHPQQSITEPFLKPARGMFPEFEEAEDTLRKIQELDAAENILVILPHDKSILENVRLFPSKINGWMAEGVKERTRWLFIRDFKGALE</sequence>